<keyword evidence="2" id="KW-1185">Reference proteome</keyword>
<proteinExistence type="predicted"/>
<sequence length="82" mass="9617">MQEFGFSLAMPHSKKLTGYDLYELRVKFASDIVRMFYYVHNGKIFIISSGYIKKTNKTSKNEIEKAISLINRYLQEVEDESI</sequence>
<reference evidence="1 2" key="1">
    <citation type="submission" date="2019-02" db="EMBL/GenBank/DDBJ databases">
        <title>Complete Genome Sequence and Methylome Analysis of free living Spirochaetas.</title>
        <authorList>
            <person name="Fomenkov A."/>
            <person name="Dubinina G."/>
            <person name="Leshcheva N."/>
            <person name="Mikheeva N."/>
            <person name="Grabovich M."/>
            <person name="Vincze T."/>
            <person name="Roberts R.J."/>
        </authorList>
    </citation>
    <scope>NUCLEOTIDE SEQUENCE [LARGE SCALE GENOMIC DNA]</scope>
    <source>
        <strain evidence="1 2">K2</strain>
    </source>
</reference>
<dbReference type="EMBL" id="CP036150">
    <property type="protein sequence ID" value="QEN06836.1"/>
    <property type="molecule type" value="Genomic_DNA"/>
</dbReference>
<dbReference type="Proteomes" id="UP000324209">
    <property type="component" value="Chromosome"/>
</dbReference>
<protein>
    <submittedName>
        <fullName evidence="1">Type II toxin-antitoxin system RelE/ParE family toxin</fullName>
    </submittedName>
</protein>
<dbReference type="KEGG" id="ock:EXM22_02070"/>
<accession>A0A5C1QJZ5</accession>
<name>A0A5C1QJZ5_9SPIO</name>
<dbReference type="OrthoDB" id="573082at2"/>
<evidence type="ECO:0000313" key="2">
    <source>
        <dbReference type="Proteomes" id="UP000324209"/>
    </source>
</evidence>
<dbReference type="InterPro" id="IPR009241">
    <property type="entry name" value="HigB-like"/>
</dbReference>
<evidence type="ECO:0000313" key="1">
    <source>
        <dbReference type="EMBL" id="QEN06836.1"/>
    </source>
</evidence>
<dbReference type="AlphaFoldDB" id="A0A5C1QJZ5"/>
<organism evidence="1 2">
    <name type="scientific">Oceanispirochaeta crateris</name>
    <dbReference type="NCBI Taxonomy" id="2518645"/>
    <lineage>
        <taxon>Bacteria</taxon>
        <taxon>Pseudomonadati</taxon>
        <taxon>Spirochaetota</taxon>
        <taxon>Spirochaetia</taxon>
        <taxon>Spirochaetales</taxon>
        <taxon>Spirochaetaceae</taxon>
        <taxon>Oceanispirochaeta</taxon>
    </lineage>
</organism>
<dbReference type="Pfam" id="PF05973">
    <property type="entry name" value="Gp49"/>
    <property type="match status" value="1"/>
</dbReference>
<gene>
    <name evidence="1" type="ORF">EXM22_02070</name>
</gene>